<dbReference type="Proteomes" id="UP000822688">
    <property type="component" value="Chromosome V"/>
</dbReference>
<evidence type="ECO:0008006" key="3">
    <source>
        <dbReference type="Google" id="ProtNLM"/>
    </source>
</evidence>
<organism evidence="1 2">
    <name type="scientific">Ceratodon purpureus</name>
    <name type="common">Fire moss</name>
    <name type="synonym">Dicranum purpureum</name>
    <dbReference type="NCBI Taxonomy" id="3225"/>
    <lineage>
        <taxon>Eukaryota</taxon>
        <taxon>Viridiplantae</taxon>
        <taxon>Streptophyta</taxon>
        <taxon>Embryophyta</taxon>
        <taxon>Bryophyta</taxon>
        <taxon>Bryophytina</taxon>
        <taxon>Bryopsida</taxon>
        <taxon>Dicranidae</taxon>
        <taxon>Pseudoditrichales</taxon>
        <taxon>Ditrichaceae</taxon>
        <taxon>Ceratodon</taxon>
    </lineage>
</organism>
<keyword evidence="2" id="KW-1185">Reference proteome</keyword>
<comment type="caution">
    <text evidence="1">The sequence shown here is derived from an EMBL/GenBank/DDBJ whole genome shotgun (WGS) entry which is preliminary data.</text>
</comment>
<evidence type="ECO:0000313" key="2">
    <source>
        <dbReference type="Proteomes" id="UP000822688"/>
    </source>
</evidence>
<dbReference type="EMBL" id="CM026426">
    <property type="protein sequence ID" value="KAG0573101.1"/>
    <property type="molecule type" value="Genomic_DNA"/>
</dbReference>
<proteinExistence type="predicted"/>
<reference evidence="1" key="1">
    <citation type="submission" date="2020-06" db="EMBL/GenBank/DDBJ databases">
        <title>WGS assembly of Ceratodon purpureus strain R40.</title>
        <authorList>
            <person name="Carey S.B."/>
            <person name="Jenkins J."/>
            <person name="Shu S."/>
            <person name="Lovell J.T."/>
            <person name="Sreedasyam A."/>
            <person name="Maumus F."/>
            <person name="Tiley G.P."/>
            <person name="Fernandez-Pozo N."/>
            <person name="Barry K."/>
            <person name="Chen C."/>
            <person name="Wang M."/>
            <person name="Lipzen A."/>
            <person name="Daum C."/>
            <person name="Saski C.A."/>
            <person name="Payton A.C."/>
            <person name="Mcbreen J.C."/>
            <person name="Conrad R.E."/>
            <person name="Kollar L.M."/>
            <person name="Olsson S."/>
            <person name="Huttunen S."/>
            <person name="Landis J.B."/>
            <person name="Wickett N.J."/>
            <person name="Johnson M.G."/>
            <person name="Rensing S.A."/>
            <person name="Grimwood J."/>
            <person name="Schmutz J."/>
            <person name="Mcdaniel S.F."/>
        </authorList>
    </citation>
    <scope>NUCLEOTIDE SEQUENCE</scope>
    <source>
        <strain evidence="1">R40</strain>
    </source>
</reference>
<sequence>MTTYLDAITSGAAAQDFTHGATTITHTGVRQHTNVPHAPPQVLPGRGPPPDSSLACPVLCYRIGDSGPFNPYQEIDGEQLPHGFGRNYAGLLMRQCSPGPKIEIKEIEQEAASLKDTIVIASFLGRKIPQSAIVDWLQAINQKLGFNGVTLKLDMGRGFLFLKTANVMTTRAILAMTPHNTQWGQCIYQEWVPNFSLDYPQGLRVPEVVRLFFKSSATSKRQDCVRSQKIYFG</sequence>
<accession>A0A8T0HQM3</accession>
<gene>
    <name evidence="1" type="ORF">KC19_VG148900</name>
</gene>
<name>A0A8T0HQM3_CERPU</name>
<dbReference type="AlphaFoldDB" id="A0A8T0HQM3"/>
<protein>
    <recommendedName>
        <fullName evidence="3">DUF4283 domain-containing protein</fullName>
    </recommendedName>
</protein>
<evidence type="ECO:0000313" key="1">
    <source>
        <dbReference type="EMBL" id="KAG0573101.1"/>
    </source>
</evidence>